<comment type="caution">
    <text evidence="2">The sequence shown here is derived from an EMBL/GenBank/DDBJ whole genome shotgun (WGS) entry which is preliminary data.</text>
</comment>
<evidence type="ECO:0000313" key="2">
    <source>
        <dbReference type="EMBL" id="GAA2392063.1"/>
    </source>
</evidence>
<accession>A0ABN3I0M5</accession>
<feature type="compositionally biased region" description="Low complexity" evidence="1">
    <location>
        <begin position="206"/>
        <end position="249"/>
    </location>
</feature>
<dbReference type="RefSeq" id="WP_045539669.1">
    <property type="nucleotide sequence ID" value="NZ_BAAARB010000027.1"/>
</dbReference>
<dbReference type="Proteomes" id="UP001501170">
    <property type="component" value="Unassembled WGS sequence"/>
</dbReference>
<proteinExistence type="predicted"/>
<feature type="region of interest" description="Disordered" evidence="1">
    <location>
        <begin position="185"/>
        <end position="271"/>
    </location>
</feature>
<protein>
    <submittedName>
        <fullName evidence="2">Uncharacterized protein</fullName>
    </submittedName>
</protein>
<organism evidence="2 3">
    <name type="scientific">Gordonia cholesterolivorans</name>
    <dbReference type="NCBI Taxonomy" id="559625"/>
    <lineage>
        <taxon>Bacteria</taxon>
        <taxon>Bacillati</taxon>
        <taxon>Actinomycetota</taxon>
        <taxon>Actinomycetes</taxon>
        <taxon>Mycobacteriales</taxon>
        <taxon>Gordoniaceae</taxon>
        <taxon>Gordonia</taxon>
    </lineage>
</organism>
<evidence type="ECO:0000256" key="1">
    <source>
        <dbReference type="SAM" id="MobiDB-lite"/>
    </source>
</evidence>
<dbReference type="EMBL" id="BAAARB010000027">
    <property type="protein sequence ID" value="GAA2392063.1"/>
    <property type="molecule type" value="Genomic_DNA"/>
</dbReference>
<name>A0ABN3I0M5_9ACTN</name>
<evidence type="ECO:0000313" key="3">
    <source>
        <dbReference type="Proteomes" id="UP001501170"/>
    </source>
</evidence>
<gene>
    <name evidence="2" type="ORF">GCM10009855_34910</name>
</gene>
<reference evidence="2 3" key="1">
    <citation type="journal article" date="2019" name="Int. J. Syst. Evol. Microbiol.">
        <title>The Global Catalogue of Microorganisms (GCM) 10K type strain sequencing project: providing services to taxonomists for standard genome sequencing and annotation.</title>
        <authorList>
            <consortium name="The Broad Institute Genomics Platform"/>
            <consortium name="The Broad Institute Genome Sequencing Center for Infectious Disease"/>
            <person name="Wu L."/>
            <person name="Ma J."/>
        </authorList>
    </citation>
    <scope>NUCLEOTIDE SEQUENCE [LARGE SCALE GENOMIC DNA]</scope>
    <source>
        <strain evidence="2 3">JCM 16227</strain>
    </source>
</reference>
<keyword evidence="3" id="KW-1185">Reference proteome</keyword>
<sequence>MPNLQSVRSKIPAKRVLLALGGVTAVALGVVQTTDTMAASTDAAAAKVSQIATENFFPTPLPSSISCSESGSLGFHKANVSWPSAGPGMSYRVTLWKDGMSGIERAPAYQTGTTWVLAVNYDLAWGNYVLTVQTVNVASGTTDASRLVSSGYRKITVGSNAQRNGSCQGGAGVQANATWEDQSSFTPAAPAVDGASEFSRSRKLNSPAAASPSASSTDSPSASTTPENASPTSSTTAETEPSTPASSEPSADDETGSPSSTSEPVAEAKPAEVTIGVEAAAGKSTLILFHDGVEKCRAPLAEDDVPSVNSATNTVSITNGTTVKKVDTETCAVS</sequence>